<feature type="region of interest" description="Disordered" evidence="1">
    <location>
        <begin position="529"/>
        <end position="619"/>
    </location>
</feature>
<feature type="compositionally biased region" description="Low complexity" evidence="1">
    <location>
        <begin position="743"/>
        <end position="761"/>
    </location>
</feature>
<dbReference type="EMBL" id="JBBBZM010000009">
    <property type="protein sequence ID" value="KAL0639650.1"/>
    <property type="molecule type" value="Genomic_DNA"/>
</dbReference>
<comment type="caution">
    <text evidence="3">The sequence shown here is derived from an EMBL/GenBank/DDBJ whole genome shotgun (WGS) entry which is preliminary data.</text>
</comment>
<evidence type="ECO:0000313" key="4">
    <source>
        <dbReference type="Proteomes" id="UP001447188"/>
    </source>
</evidence>
<feature type="compositionally biased region" description="Low complexity" evidence="1">
    <location>
        <begin position="433"/>
        <end position="442"/>
    </location>
</feature>
<reference evidence="3 4" key="1">
    <citation type="submission" date="2024-02" db="EMBL/GenBank/DDBJ databases">
        <title>Discinaceae phylogenomics.</title>
        <authorList>
            <person name="Dirks A.C."/>
            <person name="James T.Y."/>
        </authorList>
    </citation>
    <scope>NUCLEOTIDE SEQUENCE [LARGE SCALE GENOMIC DNA]</scope>
    <source>
        <strain evidence="3 4">ACD0624</strain>
    </source>
</reference>
<feature type="domain" description="Meiotically up-regulated protein Msb1/Mug8" evidence="2">
    <location>
        <begin position="44"/>
        <end position="524"/>
    </location>
</feature>
<feature type="compositionally biased region" description="Acidic residues" evidence="1">
    <location>
        <begin position="956"/>
        <end position="965"/>
    </location>
</feature>
<dbReference type="InterPro" id="IPR012965">
    <property type="entry name" value="Msb1/Mug8_dom"/>
</dbReference>
<name>A0ABR3GUM5_9PEZI</name>
<dbReference type="PANTHER" id="PTHR28093:SF1">
    <property type="entry name" value="MORPHOGENESIS-RELATED PROTEIN MSB1"/>
    <property type="match status" value="1"/>
</dbReference>
<feature type="compositionally biased region" description="Basic and acidic residues" evidence="1">
    <location>
        <begin position="894"/>
        <end position="906"/>
    </location>
</feature>
<dbReference type="CDD" id="cd04401">
    <property type="entry name" value="RhoGAP_fMSB1"/>
    <property type="match status" value="1"/>
</dbReference>
<feature type="compositionally biased region" description="Polar residues" evidence="1">
    <location>
        <begin position="591"/>
        <end position="619"/>
    </location>
</feature>
<feature type="compositionally biased region" description="Basic and acidic residues" evidence="1">
    <location>
        <begin position="934"/>
        <end position="955"/>
    </location>
</feature>
<feature type="compositionally biased region" description="Polar residues" evidence="1">
    <location>
        <begin position="830"/>
        <end position="869"/>
    </location>
</feature>
<dbReference type="Pfam" id="PF08101">
    <property type="entry name" value="Msb1-Mug8_dom"/>
    <property type="match status" value="1"/>
</dbReference>
<feature type="compositionally biased region" description="Basic residues" evidence="1">
    <location>
        <begin position="541"/>
        <end position="554"/>
    </location>
</feature>
<dbReference type="PANTHER" id="PTHR28093">
    <property type="entry name" value="MORPHOGENESIS-RELATED PROTEIN MSB1"/>
    <property type="match status" value="1"/>
</dbReference>
<protein>
    <recommendedName>
        <fullName evidence="2">Meiotically up-regulated protein Msb1/Mug8 domain-containing protein</fullName>
    </recommendedName>
</protein>
<feature type="region of interest" description="Disordered" evidence="1">
    <location>
        <begin position="364"/>
        <end position="442"/>
    </location>
</feature>
<feature type="compositionally biased region" description="Low complexity" evidence="1">
    <location>
        <begin position="799"/>
        <end position="816"/>
    </location>
</feature>
<feature type="region of interest" description="Disordered" evidence="1">
    <location>
        <begin position="654"/>
        <end position="968"/>
    </location>
</feature>
<dbReference type="Proteomes" id="UP001447188">
    <property type="component" value="Unassembled WGS sequence"/>
</dbReference>
<accession>A0ABR3GUM5</accession>
<sequence length="989" mass="108567">MPAFLNKVFKRENSAAAKKAEADAAAAAKPVEIKYQDAWFRTSVTPEDVQELLRGCTNEIKHRGLSTPFLLLPFRPNSDPSAARTFIRNFFNPATGPLRGEQLQQELRLTEPVVLCSTLKWCWSRLPGGVVTWDVYELFRQGEVDSSMARDSFATFIPISAESEARSKIIFDFFDLISAIAAHGKHNGLGGMKLSRLAGWWAFEHTDLGWGFEGGYASWSRAADATAHMFFAYLRSLSPADGTKGVSVLPISLKALLASVDYPPVVPSQLQSPSVRVVITVDNVSPTPFALLRRAKNFNYDERERALQTFIQYEDPVQALTDECKRVLKCISSTNQSSAGAFKTSTGLQEQSWSRFQDMGFSGLLEESDSGSEGDVDGLSMRGSDPYRRRRASTQPATPRQSEGIDLARPTTPSWADFMNSGFGDRDQGGNAPRPLLLPPDKVLPPIDTDSRVKTSQSQRKIDEFLDPGELSSVTPMNVDDAFWWVWMSSLAGEEPTQRKAVFGRCALVETVISGGRWLIVEEKVRGAAVKPEEVQSKDKKWSKRGMLSRRRSMGRSDAPIEPPTRFDPSIPPPLNRTKIGPDQAAKIQAAATSLRQQQAQLENQSRLPAGGQRSSQRTNSVFTLQPVILSEATPAMKWANKYDRDAIREAYLNGTPLEGRPSTERSLPALPTEDLDEERFEDRRPRPVSLMPPPPPPMHRPDPPSKYDNRPAPISKVTPAIPSPTFSPGLFIPSPTTNGRTSPALQSPPISPPSQRSRTSNNSTPEKIKKTNRFKSFFSSKKPEPIATGRTIPQPTENSNNGNLSLPSPSLGRRLSMQKKRNAPVAFQGTVTDSTPAPVASTVTSAPHESEFSNPGSEETTLGFSSFDQGPLDAPAFVPDDSPDATEPSSPVEETRPAVPEKEDSVLISEDSAPTSSSEVMPVQDRWAQIRKNAAERAKVVPKAPEESDARGSMDEGETSGEETIESRVARIKARVAELTGNMEANRV</sequence>
<gene>
    <name evidence="3" type="ORF">Q9L58_001215</name>
</gene>
<feature type="compositionally biased region" description="Acidic residues" evidence="1">
    <location>
        <begin position="366"/>
        <end position="376"/>
    </location>
</feature>
<feature type="compositionally biased region" description="Basic and acidic residues" evidence="1">
    <location>
        <begin position="700"/>
        <end position="710"/>
    </location>
</feature>
<feature type="compositionally biased region" description="Basic and acidic residues" evidence="1">
    <location>
        <begin position="529"/>
        <end position="540"/>
    </location>
</feature>
<evidence type="ECO:0000259" key="2">
    <source>
        <dbReference type="Pfam" id="PF08101"/>
    </source>
</evidence>
<evidence type="ECO:0000256" key="1">
    <source>
        <dbReference type="SAM" id="MobiDB-lite"/>
    </source>
</evidence>
<proteinExistence type="predicted"/>
<keyword evidence="4" id="KW-1185">Reference proteome</keyword>
<evidence type="ECO:0000313" key="3">
    <source>
        <dbReference type="EMBL" id="KAL0639650.1"/>
    </source>
</evidence>
<organism evidence="3 4">
    <name type="scientific">Discina gigas</name>
    <dbReference type="NCBI Taxonomy" id="1032678"/>
    <lineage>
        <taxon>Eukaryota</taxon>
        <taxon>Fungi</taxon>
        <taxon>Dikarya</taxon>
        <taxon>Ascomycota</taxon>
        <taxon>Pezizomycotina</taxon>
        <taxon>Pezizomycetes</taxon>
        <taxon>Pezizales</taxon>
        <taxon>Discinaceae</taxon>
        <taxon>Discina</taxon>
    </lineage>
</organism>
<dbReference type="InterPro" id="IPR037508">
    <property type="entry name" value="Msb1/Mug8"/>
</dbReference>